<dbReference type="InterPro" id="IPR050697">
    <property type="entry name" value="Adenylyl/Guanylyl_Cyclase_3/4"/>
</dbReference>
<dbReference type="CDD" id="cd07302">
    <property type="entry name" value="CHD"/>
    <property type="match status" value="1"/>
</dbReference>
<evidence type="ECO:0000256" key="5">
    <source>
        <dbReference type="ARBA" id="ARBA00022989"/>
    </source>
</evidence>
<dbReference type="RefSeq" id="WP_007318741.1">
    <property type="nucleotide sequence ID" value="NZ_BAEH01000083.1"/>
</dbReference>
<comment type="caution">
    <text evidence="10">The sequence shown here is derived from an EMBL/GenBank/DDBJ whole genome shotgun (WGS) entry which is preliminary data.</text>
</comment>
<evidence type="ECO:0000313" key="10">
    <source>
        <dbReference type="EMBL" id="GAB19406.1"/>
    </source>
</evidence>
<keyword evidence="11" id="KW-1185">Reference proteome</keyword>
<dbReference type="eggNOG" id="COG2770">
    <property type="taxonomic scope" value="Bacteria"/>
</dbReference>
<dbReference type="SUPFAM" id="SSF55073">
    <property type="entry name" value="Nucleotide cyclase"/>
    <property type="match status" value="1"/>
</dbReference>
<evidence type="ECO:0000256" key="7">
    <source>
        <dbReference type="SAM" id="Phobius"/>
    </source>
</evidence>
<proteinExistence type="inferred from homology"/>
<feature type="domain" description="HAMP" evidence="9">
    <location>
        <begin position="277"/>
        <end position="329"/>
    </location>
</feature>
<feature type="transmembrane region" description="Helical" evidence="7">
    <location>
        <begin position="135"/>
        <end position="160"/>
    </location>
</feature>
<dbReference type="SMART" id="SM00044">
    <property type="entry name" value="CYCc"/>
    <property type="match status" value="1"/>
</dbReference>
<feature type="domain" description="Guanylate cyclase" evidence="8">
    <location>
        <begin position="361"/>
        <end position="484"/>
    </location>
</feature>
<dbReference type="GO" id="GO:0035556">
    <property type="term" value="P:intracellular signal transduction"/>
    <property type="evidence" value="ECO:0007669"/>
    <property type="project" value="InterPro"/>
</dbReference>
<evidence type="ECO:0000256" key="4">
    <source>
        <dbReference type="ARBA" id="ARBA00022692"/>
    </source>
</evidence>
<name>H0R2V5_9ACTN</name>
<sequence length="563" mass="59711">MRQSPVVRAAVVDAGARARKLLVMGGVLDFDQRQWSKLTLAERARLARHAAWVAGIASIGGNAVIGVETMVMVLLSLNGGKLSWSGNGLPSITMVAVALVVSVVLNTVLAVVLFRPQLNWFISGEPADRARRRAVIAIPYHQVYATFAAWGSALLVYAIWNHHPTSIQFLTVAGGFFLAAISSACITYVFIERASRPLAVIALRDSPIGHVVHSVTKRMIVVWVVSSAVPMLGLLMINVGRGVGWLPPVAGLIDWATLVLALVSLAAGIRVILLVGSAIADPLIDLRKAVERVDDGDLSTRVAVYDMSELGVLQHGFNSMVDGLEERERVRELFARHVGDTVAAQALEGSSAARGTKTVVGVLFVDITSSTRLAAQHDPVAIAAVLNRFFTIVADVVGRHGGFINKFEGDAALAIFGAPVALDSPADAALRASRDLAAQLSRSLAIRWGIGVSYGTVFAGNIGAETRYEYTVIGDPVNESARLSDAAKREGVPVLASGTAISAAGPGGAGWSLLSTRVLRGRSEATELFAPDDMPRVRGTAQRSIIGDLVRAPYQAIVRRSVH</sequence>
<dbReference type="PANTHER" id="PTHR43081">
    <property type="entry name" value="ADENYLATE CYCLASE, TERMINAL-DIFFERENTIATION SPECIFIC-RELATED"/>
    <property type="match status" value="1"/>
</dbReference>
<dbReference type="AlphaFoldDB" id="H0R2V5"/>
<dbReference type="Pfam" id="PF00672">
    <property type="entry name" value="HAMP"/>
    <property type="match status" value="1"/>
</dbReference>
<gene>
    <name evidence="10" type="primary">cya</name>
    <name evidence="10" type="ORF">GOEFS_083_00380</name>
</gene>
<evidence type="ECO:0000256" key="2">
    <source>
        <dbReference type="ARBA" id="ARBA00005381"/>
    </source>
</evidence>
<dbReference type="EMBL" id="BAEH01000083">
    <property type="protein sequence ID" value="GAB19406.1"/>
    <property type="molecule type" value="Genomic_DNA"/>
</dbReference>
<dbReference type="Pfam" id="PF00211">
    <property type="entry name" value="Guanylate_cyc"/>
    <property type="match status" value="1"/>
</dbReference>
<evidence type="ECO:0000259" key="8">
    <source>
        <dbReference type="PROSITE" id="PS50125"/>
    </source>
</evidence>
<dbReference type="CDD" id="cd06225">
    <property type="entry name" value="HAMP"/>
    <property type="match status" value="1"/>
</dbReference>
<feature type="transmembrane region" description="Helical" evidence="7">
    <location>
        <begin position="220"/>
        <end position="240"/>
    </location>
</feature>
<dbReference type="STRING" id="1077974.GOEFS_083_00380"/>
<dbReference type="SUPFAM" id="SSF158472">
    <property type="entry name" value="HAMP domain-like"/>
    <property type="match status" value="1"/>
</dbReference>
<evidence type="ECO:0000259" key="9">
    <source>
        <dbReference type="PROSITE" id="PS50885"/>
    </source>
</evidence>
<dbReference type="PROSITE" id="PS50125">
    <property type="entry name" value="GUANYLATE_CYCLASE_2"/>
    <property type="match status" value="1"/>
</dbReference>
<dbReference type="InterPro" id="IPR029787">
    <property type="entry name" value="Nucleotide_cyclase"/>
</dbReference>
<evidence type="ECO:0000256" key="6">
    <source>
        <dbReference type="ARBA" id="ARBA00023136"/>
    </source>
</evidence>
<keyword evidence="3" id="KW-1003">Cell membrane</keyword>
<keyword evidence="5 7" id="KW-1133">Transmembrane helix</keyword>
<protein>
    <submittedName>
        <fullName evidence="10">Adenylate cyclase</fullName>
    </submittedName>
</protein>
<feature type="transmembrane region" description="Helical" evidence="7">
    <location>
        <begin position="252"/>
        <end position="279"/>
    </location>
</feature>
<dbReference type="Gene3D" id="3.30.70.1230">
    <property type="entry name" value="Nucleotide cyclase"/>
    <property type="match status" value="1"/>
</dbReference>
<reference evidence="10 11" key="1">
    <citation type="submission" date="2011-12" db="EMBL/GenBank/DDBJ databases">
        <title>Whole genome shotgun sequence of Gordonia effusa NBRC 100432.</title>
        <authorList>
            <person name="Yoshida I."/>
            <person name="Takarada H."/>
            <person name="Hosoyama A."/>
            <person name="Tsuchikane K."/>
            <person name="Katsumata H."/>
            <person name="Yamazaki S."/>
            <person name="Fujita N."/>
        </authorList>
    </citation>
    <scope>NUCLEOTIDE SEQUENCE [LARGE SCALE GENOMIC DNA]</scope>
    <source>
        <strain evidence="10 11">NBRC 100432</strain>
    </source>
</reference>
<accession>H0R2V5</accession>
<dbReference type="PROSITE" id="PS50885">
    <property type="entry name" value="HAMP"/>
    <property type="match status" value="1"/>
</dbReference>
<evidence type="ECO:0000256" key="3">
    <source>
        <dbReference type="ARBA" id="ARBA00022475"/>
    </source>
</evidence>
<feature type="transmembrane region" description="Helical" evidence="7">
    <location>
        <begin position="50"/>
        <end position="77"/>
    </location>
</feature>
<dbReference type="eggNOG" id="COG2114">
    <property type="taxonomic scope" value="Bacteria"/>
</dbReference>
<dbReference type="SMART" id="SM00304">
    <property type="entry name" value="HAMP"/>
    <property type="match status" value="1"/>
</dbReference>
<dbReference type="GO" id="GO:0005886">
    <property type="term" value="C:plasma membrane"/>
    <property type="evidence" value="ECO:0007669"/>
    <property type="project" value="UniProtKB-SubCell"/>
</dbReference>
<dbReference type="GO" id="GO:0004016">
    <property type="term" value="F:adenylate cyclase activity"/>
    <property type="evidence" value="ECO:0007669"/>
    <property type="project" value="UniProtKB-ARBA"/>
</dbReference>
<dbReference type="Proteomes" id="UP000035034">
    <property type="component" value="Unassembled WGS sequence"/>
</dbReference>
<feature type="transmembrane region" description="Helical" evidence="7">
    <location>
        <begin position="89"/>
        <end position="114"/>
    </location>
</feature>
<organism evidence="10 11">
    <name type="scientific">Gordonia effusa NBRC 100432</name>
    <dbReference type="NCBI Taxonomy" id="1077974"/>
    <lineage>
        <taxon>Bacteria</taxon>
        <taxon>Bacillati</taxon>
        <taxon>Actinomycetota</taxon>
        <taxon>Actinomycetes</taxon>
        <taxon>Mycobacteriales</taxon>
        <taxon>Gordoniaceae</taxon>
        <taxon>Gordonia</taxon>
    </lineage>
</organism>
<comment type="subcellular location">
    <subcellularLocation>
        <location evidence="1">Cell membrane</location>
        <topology evidence="1">Multi-pass membrane protein</topology>
    </subcellularLocation>
</comment>
<evidence type="ECO:0000256" key="1">
    <source>
        <dbReference type="ARBA" id="ARBA00004651"/>
    </source>
</evidence>
<evidence type="ECO:0000313" key="11">
    <source>
        <dbReference type="Proteomes" id="UP000035034"/>
    </source>
</evidence>
<dbReference type="Gene3D" id="6.10.340.10">
    <property type="match status" value="1"/>
</dbReference>
<keyword evidence="6 7" id="KW-0472">Membrane</keyword>
<dbReference type="InterPro" id="IPR001054">
    <property type="entry name" value="A/G_cyclase"/>
</dbReference>
<keyword evidence="4 7" id="KW-0812">Transmembrane</keyword>
<comment type="similarity">
    <text evidence="2">Belongs to the adenylyl cyclase class-3 family.</text>
</comment>
<feature type="transmembrane region" description="Helical" evidence="7">
    <location>
        <begin position="166"/>
        <end position="191"/>
    </location>
</feature>
<dbReference type="InterPro" id="IPR003660">
    <property type="entry name" value="HAMP_dom"/>
</dbReference>
<dbReference type="PANTHER" id="PTHR43081:SF17">
    <property type="entry name" value="BLL5647 PROTEIN"/>
    <property type="match status" value="1"/>
</dbReference>
<dbReference type="GO" id="GO:0006171">
    <property type="term" value="P:cAMP biosynthetic process"/>
    <property type="evidence" value="ECO:0007669"/>
    <property type="project" value="TreeGrafter"/>
</dbReference>